<evidence type="ECO:0000256" key="7">
    <source>
        <dbReference type="ARBA" id="ARBA00023136"/>
    </source>
</evidence>
<accession>A0A251XAF4</accession>
<keyword evidence="2" id="KW-1003">Cell membrane</keyword>
<reference evidence="9 10" key="1">
    <citation type="submission" date="2016-12" db="EMBL/GenBank/DDBJ databases">
        <title>Thioflexothrix psekupsii D3 genome sequencing and assembly.</title>
        <authorList>
            <person name="Fomenkov A."/>
            <person name="Vincze T."/>
            <person name="Grabovich M."/>
            <person name="Anton B.P."/>
            <person name="Dubinina G."/>
            <person name="Orlova M."/>
            <person name="Belousova E."/>
            <person name="Roberts R.J."/>
        </authorList>
    </citation>
    <scope>NUCLEOTIDE SEQUENCE [LARGE SCALE GENOMIC DNA]</scope>
    <source>
        <strain evidence="9">D3</strain>
    </source>
</reference>
<evidence type="ECO:0000256" key="8">
    <source>
        <dbReference type="SAM" id="Phobius"/>
    </source>
</evidence>
<keyword evidence="10" id="KW-1185">Reference proteome</keyword>
<gene>
    <name evidence="9" type="ORF">TPSD3_02465</name>
</gene>
<feature type="transmembrane region" description="Helical" evidence="8">
    <location>
        <begin position="64"/>
        <end position="91"/>
    </location>
</feature>
<feature type="transmembrane region" description="Helical" evidence="8">
    <location>
        <begin position="97"/>
        <end position="121"/>
    </location>
</feature>
<evidence type="ECO:0000313" key="10">
    <source>
        <dbReference type="Proteomes" id="UP000194798"/>
    </source>
</evidence>
<evidence type="ECO:0000256" key="3">
    <source>
        <dbReference type="ARBA" id="ARBA00022670"/>
    </source>
</evidence>
<dbReference type="NCBIfam" id="TIGR04178">
    <property type="entry name" value="exo_archaeo"/>
    <property type="match status" value="1"/>
</dbReference>
<dbReference type="Pfam" id="PF09721">
    <property type="entry name" value="Exosortase_EpsH"/>
    <property type="match status" value="1"/>
</dbReference>
<evidence type="ECO:0000256" key="2">
    <source>
        <dbReference type="ARBA" id="ARBA00022475"/>
    </source>
</evidence>
<dbReference type="InterPro" id="IPR019127">
    <property type="entry name" value="Exosortase"/>
</dbReference>
<comment type="subcellular location">
    <subcellularLocation>
        <location evidence="1">Cell membrane</location>
        <topology evidence="1">Multi-pass membrane protein</topology>
    </subcellularLocation>
</comment>
<keyword evidence="4 8" id="KW-0812">Transmembrane</keyword>
<keyword evidence="3" id="KW-0645">Protease</keyword>
<feature type="transmembrane region" description="Helical" evidence="8">
    <location>
        <begin position="133"/>
        <end position="155"/>
    </location>
</feature>
<sequence>MVGYFLVFSILSIIGLNILKLEEFAPFSDQFSLILATITGYIMQLFDSQIVLDKAILRHSVSNFAIEVTEACTAFSVSWLYLSSILAYPWFNFAKKAFFIALGLFLIQVINVLRLISLIYFGHWFEFETFDIFHSYFWPILLNVLILMLFAWVLLTQTKPVSFPSSDPATAV</sequence>
<keyword evidence="6 8" id="KW-1133">Transmembrane helix</keyword>
<organism evidence="9 10">
    <name type="scientific">Thioflexithrix psekupsensis</name>
    <dbReference type="NCBI Taxonomy" id="1570016"/>
    <lineage>
        <taxon>Bacteria</taxon>
        <taxon>Pseudomonadati</taxon>
        <taxon>Pseudomonadota</taxon>
        <taxon>Gammaproteobacteria</taxon>
        <taxon>Thiotrichales</taxon>
        <taxon>Thioflexithrix</taxon>
    </lineage>
</organism>
<evidence type="ECO:0000256" key="5">
    <source>
        <dbReference type="ARBA" id="ARBA00022801"/>
    </source>
</evidence>
<dbReference type="Proteomes" id="UP000194798">
    <property type="component" value="Unassembled WGS sequence"/>
</dbReference>
<evidence type="ECO:0000313" key="9">
    <source>
        <dbReference type="EMBL" id="OUD15411.1"/>
    </source>
</evidence>
<protein>
    <recommendedName>
        <fullName evidence="11">Exosortase H</fullName>
    </recommendedName>
</protein>
<keyword evidence="5" id="KW-0378">Hydrolase</keyword>
<dbReference type="GO" id="GO:0006508">
    <property type="term" value="P:proteolysis"/>
    <property type="evidence" value="ECO:0007669"/>
    <property type="project" value="UniProtKB-KW"/>
</dbReference>
<keyword evidence="7 8" id="KW-0472">Membrane</keyword>
<evidence type="ECO:0000256" key="6">
    <source>
        <dbReference type="ARBA" id="ARBA00022989"/>
    </source>
</evidence>
<dbReference type="RefSeq" id="WP_086487006.1">
    <property type="nucleotide sequence ID" value="NZ_MSLT01000006.1"/>
</dbReference>
<comment type="caution">
    <text evidence="9">The sequence shown here is derived from an EMBL/GenBank/DDBJ whole genome shotgun (WGS) entry which is preliminary data.</text>
</comment>
<evidence type="ECO:0008006" key="11">
    <source>
        <dbReference type="Google" id="ProtNLM"/>
    </source>
</evidence>
<name>A0A251XAF4_9GAMM</name>
<dbReference type="InterPro" id="IPR026392">
    <property type="entry name" value="Exo/Archaeosortase_dom"/>
</dbReference>
<dbReference type="AlphaFoldDB" id="A0A251XAF4"/>
<dbReference type="GO" id="GO:0008233">
    <property type="term" value="F:peptidase activity"/>
    <property type="evidence" value="ECO:0007669"/>
    <property type="project" value="UniProtKB-KW"/>
</dbReference>
<evidence type="ECO:0000256" key="1">
    <source>
        <dbReference type="ARBA" id="ARBA00004651"/>
    </source>
</evidence>
<dbReference type="GO" id="GO:0005886">
    <property type="term" value="C:plasma membrane"/>
    <property type="evidence" value="ECO:0007669"/>
    <property type="project" value="UniProtKB-SubCell"/>
</dbReference>
<evidence type="ECO:0000256" key="4">
    <source>
        <dbReference type="ARBA" id="ARBA00022692"/>
    </source>
</evidence>
<dbReference type="EMBL" id="MSLT01000006">
    <property type="protein sequence ID" value="OUD15411.1"/>
    <property type="molecule type" value="Genomic_DNA"/>
</dbReference>
<dbReference type="OrthoDB" id="5540917at2"/>
<proteinExistence type="predicted"/>